<evidence type="ECO:0000259" key="3">
    <source>
        <dbReference type="PROSITE" id="PS51733"/>
    </source>
</evidence>
<dbReference type="Proteomes" id="UP000274922">
    <property type="component" value="Unassembled WGS sequence"/>
</dbReference>
<evidence type="ECO:0000313" key="4">
    <source>
        <dbReference type="EMBL" id="RKP02980.1"/>
    </source>
</evidence>
<dbReference type="Pfam" id="PF02237">
    <property type="entry name" value="BPL_C"/>
    <property type="match status" value="1"/>
</dbReference>
<dbReference type="PANTHER" id="PTHR12835:SF5">
    <property type="entry name" value="BIOTIN--PROTEIN LIGASE"/>
    <property type="match status" value="1"/>
</dbReference>
<gene>
    <name evidence="4" type="ORF">CXG81DRAFT_17421</name>
</gene>
<dbReference type="InterPro" id="IPR004143">
    <property type="entry name" value="BPL_LPL_catalytic"/>
</dbReference>
<dbReference type="InterPro" id="IPR004408">
    <property type="entry name" value="Biotin_CoA_COase_ligase"/>
</dbReference>
<reference evidence="5" key="1">
    <citation type="journal article" date="2018" name="Nat. Microbiol.">
        <title>Leveraging single-cell genomics to expand the fungal tree of life.</title>
        <authorList>
            <person name="Ahrendt S.R."/>
            <person name="Quandt C.A."/>
            <person name="Ciobanu D."/>
            <person name="Clum A."/>
            <person name="Salamov A."/>
            <person name="Andreopoulos B."/>
            <person name="Cheng J.F."/>
            <person name="Woyke T."/>
            <person name="Pelin A."/>
            <person name="Henrissat B."/>
            <person name="Reynolds N.K."/>
            <person name="Benny G.L."/>
            <person name="Smith M.E."/>
            <person name="James T.Y."/>
            <person name="Grigoriev I.V."/>
        </authorList>
    </citation>
    <scope>NUCLEOTIDE SEQUENCE [LARGE SCALE GENOMIC DNA]</scope>
    <source>
        <strain evidence="5">ATCC 52028</strain>
    </source>
</reference>
<keyword evidence="5" id="KW-1185">Reference proteome</keyword>
<dbReference type="CDD" id="cd16442">
    <property type="entry name" value="BPL"/>
    <property type="match status" value="1"/>
</dbReference>
<dbReference type="Gene3D" id="3.40.50.880">
    <property type="match status" value="1"/>
</dbReference>
<dbReference type="EMBL" id="ML014131">
    <property type="protein sequence ID" value="RKP02980.1"/>
    <property type="molecule type" value="Genomic_DNA"/>
</dbReference>
<accession>A0A4P9XCS9</accession>
<dbReference type="GO" id="GO:0004077">
    <property type="term" value="F:biotin--[biotin carboxyl-carrier protein] ligase activity"/>
    <property type="evidence" value="ECO:0007669"/>
    <property type="project" value="InterPro"/>
</dbReference>
<dbReference type="SUPFAM" id="SSF55681">
    <property type="entry name" value="Class II aaRS and biotin synthetases"/>
    <property type="match status" value="1"/>
</dbReference>
<dbReference type="Gene3D" id="3.30.930.10">
    <property type="entry name" value="Bira Bifunctional Protein, Domain 2"/>
    <property type="match status" value="1"/>
</dbReference>
<dbReference type="AlphaFoldDB" id="A0A4P9XCS9"/>
<dbReference type="CDD" id="cd03144">
    <property type="entry name" value="GATase1_ScBLP_like"/>
    <property type="match status" value="1"/>
</dbReference>
<keyword evidence="2" id="KW-0436">Ligase</keyword>
<protein>
    <recommendedName>
        <fullName evidence="3">BPL/LPL catalytic domain-containing protein</fullName>
    </recommendedName>
</protein>
<feature type="domain" description="BPL/LPL catalytic" evidence="3">
    <location>
        <begin position="376"/>
        <end position="579"/>
    </location>
</feature>
<dbReference type="OrthoDB" id="10250105at2759"/>
<dbReference type="InterPro" id="IPR045864">
    <property type="entry name" value="aa-tRNA-synth_II/BPL/LPL"/>
</dbReference>
<proteinExistence type="inferred from homology"/>
<evidence type="ECO:0000256" key="1">
    <source>
        <dbReference type="ARBA" id="ARBA00009934"/>
    </source>
</evidence>
<organism evidence="4 5">
    <name type="scientific">Caulochytrium protostelioides</name>
    <dbReference type="NCBI Taxonomy" id="1555241"/>
    <lineage>
        <taxon>Eukaryota</taxon>
        <taxon>Fungi</taxon>
        <taxon>Fungi incertae sedis</taxon>
        <taxon>Chytridiomycota</taxon>
        <taxon>Chytridiomycota incertae sedis</taxon>
        <taxon>Chytridiomycetes</taxon>
        <taxon>Caulochytriales</taxon>
        <taxon>Caulochytriaceae</taxon>
        <taxon>Caulochytrium</taxon>
    </lineage>
</organism>
<dbReference type="STRING" id="1555241.A0A4P9XCS9"/>
<dbReference type="PROSITE" id="PS51733">
    <property type="entry name" value="BPL_LPL_CATALYTIC"/>
    <property type="match status" value="1"/>
</dbReference>
<dbReference type="Pfam" id="PF03099">
    <property type="entry name" value="BPL_LplA_LipB"/>
    <property type="match status" value="1"/>
</dbReference>
<dbReference type="NCBIfam" id="TIGR00121">
    <property type="entry name" value="birA_ligase"/>
    <property type="match status" value="1"/>
</dbReference>
<sequence length="648" mass="70491">MGLNILVYNGPGTAPSHARDTLRVLQTFLSQSYDISFVDHDTLQRGQWPASTALLVVPGGQDVPYVRDLPADLIRAYVRDGGRYWGICAGAYYAAAEIVFEPDRPEYAVCGPRPLGFCGRAVGSVTPEFTYGTEASARIKELVLGSELAAAVPGDAPPPSLPVYVNGGPFLELADPAAHPDVTSQRVLAHYDTVAVAVASGSDPQLQASTTYPAIVRAQYGRGEVLLTSPHLETAPETVPNPADAAQWPRFQQTQPARDAVLGCLLRGLGLAINEPETDPIDRAQGSRLYLCTEPELESTLRPFHRPAPPSSAAPAVAIVWPLEPPSARGDAAVPEALPATLAAELFARPSEYPTKTSLTARFDVKQCYTHWARRRIAHPDSQRMQWPFALLYSEVVTSTQTVLEASPALLAAVPSGFAYVAEHQTQGRGRASNTWLSQKGCLQFSISVKLPHGLPVVNLQYLVALSIVDGITALLPYEKGSRVRLKWPNDIYVRAATDRDGAPHYEKVGGILVQTSTLGDHFHVISGIGLNVTNKRPTATLADVDPAVTQEKLLAEILLHLDRNMAIFARDRSFGFFRPQYERVWLHQHQDVSYRVPVPNGPDRIAQGRITGIDEQGHLLLDVGGNRISVMPDGNRFDFLRGLIYPA</sequence>
<name>A0A4P9XCS9_9FUNG</name>
<dbReference type="GO" id="GO:0005737">
    <property type="term" value="C:cytoplasm"/>
    <property type="evidence" value="ECO:0007669"/>
    <property type="project" value="TreeGrafter"/>
</dbReference>
<dbReference type="InterPro" id="IPR003142">
    <property type="entry name" value="BPL_C"/>
</dbReference>
<evidence type="ECO:0000313" key="5">
    <source>
        <dbReference type="Proteomes" id="UP000274922"/>
    </source>
</evidence>
<dbReference type="InterPro" id="IPR029062">
    <property type="entry name" value="Class_I_gatase-like"/>
</dbReference>
<comment type="similarity">
    <text evidence="1">Belongs to the biotin--protein ligase family.</text>
</comment>
<dbReference type="Pfam" id="PF09825">
    <property type="entry name" value="BPL_N"/>
    <property type="match status" value="1"/>
</dbReference>
<dbReference type="InterPro" id="IPR019197">
    <property type="entry name" value="Biotin-prot_ligase_N"/>
</dbReference>
<dbReference type="SUPFAM" id="SSF52317">
    <property type="entry name" value="Class I glutamine amidotransferase-like"/>
    <property type="match status" value="1"/>
</dbReference>
<dbReference type="PANTHER" id="PTHR12835">
    <property type="entry name" value="BIOTIN PROTEIN LIGASE"/>
    <property type="match status" value="1"/>
</dbReference>
<evidence type="ECO:0000256" key="2">
    <source>
        <dbReference type="ARBA" id="ARBA00022598"/>
    </source>
</evidence>